<accession>A0A212LUN1</accession>
<evidence type="ECO:0000256" key="1">
    <source>
        <dbReference type="ARBA" id="ARBA00022448"/>
    </source>
</evidence>
<dbReference type="Pfam" id="PF00005">
    <property type="entry name" value="ABC_tran"/>
    <property type="match status" value="1"/>
</dbReference>
<protein>
    <recommendedName>
        <fullName evidence="4">ABC transporter domain-containing protein</fullName>
    </recommendedName>
</protein>
<dbReference type="CDD" id="cd03293">
    <property type="entry name" value="ABC_NrtD_SsuB_transporters"/>
    <property type="match status" value="1"/>
</dbReference>
<gene>
    <name evidence="5" type="ORF">KL86SPO_31513</name>
</gene>
<dbReference type="InterPro" id="IPR003593">
    <property type="entry name" value="AAA+_ATPase"/>
</dbReference>
<dbReference type="EMBL" id="FMJE01000003">
    <property type="protein sequence ID" value="SCM81334.1"/>
    <property type="molecule type" value="Genomic_DNA"/>
</dbReference>
<dbReference type="AlphaFoldDB" id="A0A212LUN1"/>
<keyword evidence="3" id="KW-0067">ATP-binding</keyword>
<dbReference type="GO" id="GO:0016887">
    <property type="term" value="F:ATP hydrolysis activity"/>
    <property type="evidence" value="ECO:0007669"/>
    <property type="project" value="InterPro"/>
</dbReference>
<evidence type="ECO:0000256" key="2">
    <source>
        <dbReference type="ARBA" id="ARBA00022741"/>
    </source>
</evidence>
<reference evidence="5" key="1">
    <citation type="submission" date="2016-08" db="EMBL/GenBank/DDBJ databases">
        <authorList>
            <person name="Seilhamer J.J."/>
        </authorList>
    </citation>
    <scope>NUCLEOTIDE SEQUENCE</scope>
    <source>
        <strain evidence="5">86</strain>
    </source>
</reference>
<keyword evidence="1" id="KW-0813">Transport</keyword>
<name>A0A212LUN1_9FIRM</name>
<dbReference type="SMART" id="SM00382">
    <property type="entry name" value="AAA"/>
    <property type="match status" value="1"/>
</dbReference>
<dbReference type="InterPro" id="IPR017871">
    <property type="entry name" value="ABC_transporter-like_CS"/>
</dbReference>
<dbReference type="PROSITE" id="PS00211">
    <property type="entry name" value="ABC_TRANSPORTER_1"/>
    <property type="match status" value="1"/>
</dbReference>
<dbReference type="PROSITE" id="PS50893">
    <property type="entry name" value="ABC_TRANSPORTER_2"/>
    <property type="match status" value="1"/>
</dbReference>
<evidence type="ECO:0000256" key="3">
    <source>
        <dbReference type="ARBA" id="ARBA00022840"/>
    </source>
</evidence>
<keyword evidence="2" id="KW-0547">Nucleotide-binding</keyword>
<feature type="domain" description="ABC transporter" evidence="4">
    <location>
        <begin position="6"/>
        <end position="238"/>
    </location>
</feature>
<evidence type="ECO:0000313" key="5">
    <source>
        <dbReference type="EMBL" id="SCM81334.1"/>
    </source>
</evidence>
<dbReference type="InterPro" id="IPR050166">
    <property type="entry name" value="ABC_transporter_ATP-bind"/>
</dbReference>
<evidence type="ECO:0000259" key="4">
    <source>
        <dbReference type="PROSITE" id="PS50893"/>
    </source>
</evidence>
<dbReference type="InterPro" id="IPR003439">
    <property type="entry name" value="ABC_transporter-like_ATP-bd"/>
</dbReference>
<organism evidence="5">
    <name type="scientific">uncultured Sporomusa sp</name>
    <dbReference type="NCBI Taxonomy" id="307249"/>
    <lineage>
        <taxon>Bacteria</taxon>
        <taxon>Bacillati</taxon>
        <taxon>Bacillota</taxon>
        <taxon>Negativicutes</taxon>
        <taxon>Selenomonadales</taxon>
        <taxon>Sporomusaceae</taxon>
        <taxon>Sporomusa</taxon>
        <taxon>environmental samples</taxon>
    </lineage>
</organism>
<sequence length="252" mass="27806">MAEPVLIAQEVCKVFQTSNREMVEALQAVSIAVPDNAFVCIVGPSGCGKSTLLRLFAGLEKPTSGLVSYRQQPISRPSAQIGMVFQEYSLLPWRTVADNVALGLEFAGLPQAERTARAADCLNLVGLADFARAYPHELSGGMRQRAAIARALAVAPDVLLMDEPFGALDAHTRILLQQELLRVWEHHRQTVMFVTHSVDEAVYLADIILVMSKRPGRIKATIQVDMPRPRDRAIPKYGQLYSDILAMLDEVR</sequence>
<dbReference type="PANTHER" id="PTHR42788:SF13">
    <property type="entry name" value="ALIPHATIC SULFONATES IMPORT ATP-BINDING PROTEIN SSUB"/>
    <property type="match status" value="1"/>
</dbReference>
<dbReference type="InterPro" id="IPR027417">
    <property type="entry name" value="P-loop_NTPase"/>
</dbReference>
<proteinExistence type="predicted"/>
<dbReference type="GO" id="GO:0005524">
    <property type="term" value="F:ATP binding"/>
    <property type="evidence" value="ECO:0007669"/>
    <property type="project" value="UniProtKB-KW"/>
</dbReference>
<dbReference type="RefSeq" id="WP_288184379.1">
    <property type="nucleotide sequence ID" value="NZ_LT608335.1"/>
</dbReference>
<dbReference type="SUPFAM" id="SSF52540">
    <property type="entry name" value="P-loop containing nucleoside triphosphate hydrolases"/>
    <property type="match status" value="1"/>
</dbReference>
<dbReference type="PANTHER" id="PTHR42788">
    <property type="entry name" value="TAURINE IMPORT ATP-BINDING PROTEIN-RELATED"/>
    <property type="match status" value="1"/>
</dbReference>
<dbReference type="Gene3D" id="3.40.50.300">
    <property type="entry name" value="P-loop containing nucleotide triphosphate hydrolases"/>
    <property type="match status" value="1"/>
</dbReference>